<evidence type="ECO:0000256" key="4">
    <source>
        <dbReference type="ARBA" id="ARBA00022679"/>
    </source>
</evidence>
<dbReference type="InterPro" id="IPR043132">
    <property type="entry name" value="BCAT-like_C"/>
</dbReference>
<keyword evidence="4" id="KW-0808">Transferase</keyword>
<keyword evidence="3" id="KW-0032">Aminotransferase</keyword>
<dbReference type="PANTHER" id="PTHR11825:SF69">
    <property type="entry name" value="BRANCHED-CHAIN-AMINO-ACID AMINOTRANSFERASE"/>
    <property type="match status" value="1"/>
</dbReference>
<dbReference type="EMBL" id="QJNS01000040">
    <property type="protein sequence ID" value="RYO91523.1"/>
    <property type="molecule type" value="Genomic_DNA"/>
</dbReference>
<evidence type="ECO:0000256" key="1">
    <source>
        <dbReference type="ARBA" id="ARBA00001933"/>
    </source>
</evidence>
<comment type="similarity">
    <text evidence="2">Belongs to the class-IV pyridoxal-phosphate-dependent aminotransferase family.</text>
</comment>
<evidence type="ECO:0000256" key="3">
    <source>
        <dbReference type="ARBA" id="ARBA00022576"/>
    </source>
</evidence>
<sequence length="359" mass="40129">MSLKAPTDRMIMASWTARGGWANPQVVPYGPISLMPSASALQYVTQCFEGMKVFRGYDGRLRLFRPLYNCERMLASATRISLPAFDPKELLKLIHKLCGLEAPKWLPKDKLGSALYLRPTLIGPDSSLGFKVPDEAQLYIFMVYWPAPKPVTLNGGPMSQVGTRLFASNESAVRAWPGGTGAAKIGGNYGSALVEHALAKKQGYDQVLWLYGPNRQITEAGSTNIFVMWKTYSGGLQIITPPLDKDNLILAGNTRRSIIELARELFANEKVDKELRCEVLERKVTMIEVDEASREDRLVGVFVVGTAFWIQEASDIYFNGENIKVSMGTTRHVSLLRNRMVDIMYGRRQSDWVEIVQEA</sequence>
<evidence type="ECO:0000256" key="5">
    <source>
        <dbReference type="ARBA" id="ARBA00022898"/>
    </source>
</evidence>
<name>A0ABY0HEB8_9PEZI</name>
<dbReference type="Pfam" id="PF01063">
    <property type="entry name" value="Aminotran_4"/>
    <property type="match status" value="1"/>
</dbReference>
<gene>
    <name evidence="6" type="ORF">DL762_002137</name>
</gene>
<proteinExistence type="inferred from homology"/>
<dbReference type="InterPro" id="IPR036038">
    <property type="entry name" value="Aminotransferase-like"/>
</dbReference>
<dbReference type="InterPro" id="IPR001544">
    <property type="entry name" value="Aminotrans_IV"/>
</dbReference>
<dbReference type="InterPro" id="IPR043131">
    <property type="entry name" value="BCAT-like_N"/>
</dbReference>
<dbReference type="Gene3D" id="3.20.10.10">
    <property type="entry name" value="D-amino Acid Aminotransferase, subunit A, domain 2"/>
    <property type="match status" value="1"/>
</dbReference>
<keyword evidence="5" id="KW-0663">Pyridoxal phosphate</keyword>
<protein>
    <recommendedName>
        <fullName evidence="8">Branched-chain-amino-acid aminotransferase</fullName>
    </recommendedName>
</protein>
<evidence type="ECO:0000313" key="7">
    <source>
        <dbReference type="Proteomes" id="UP000294003"/>
    </source>
</evidence>
<evidence type="ECO:0000256" key="2">
    <source>
        <dbReference type="ARBA" id="ARBA00009320"/>
    </source>
</evidence>
<accession>A0ABY0HEB8</accession>
<dbReference type="PANTHER" id="PTHR11825">
    <property type="entry name" value="SUBGROUP IIII AMINOTRANSFERASE"/>
    <property type="match status" value="1"/>
</dbReference>
<dbReference type="InterPro" id="IPR005786">
    <property type="entry name" value="B_amino_transII"/>
</dbReference>
<organism evidence="6 7">
    <name type="scientific">Monosporascus cannonballus</name>
    <dbReference type="NCBI Taxonomy" id="155416"/>
    <lineage>
        <taxon>Eukaryota</taxon>
        <taxon>Fungi</taxon>
        <taxon>Dikarya</taxon>
        <taxon>Ascomycota</taxon>
        <taxon>Pezizomycotina</taxon>
        <taxon>Sordariomycetes</taxon>
        <taxon>Xylariomycetidae</taxon>
        <taxon>Xylariales</taxon>
        <taxon>Xylariales incertae sedis</taxon>
        <taxon>Monosporascus</taxon>
    </lineage>
</organism>
<evidence type="ECO:0000313" key="6">
    <source>
        <dbReference type="EMBL" id="RYO91523.1"/>
    </source>
</evidence>
<evidence type="ECO:0008006" key="8">
    <source>
        <dbReference type="Google" id="ProtNLM"/>
    </source>
</evidence>
<dbReference type="SUPFAM" id="SSF56752">
    <property type="entry name" value="D-aminoacid aminotransferase-like PLP-dependent enzymes"/>
    <property type="match status" value="1"/>
</dbReference>
<dbReference type="PIRSF" id="PIRSF006468">
    <property type="entry name" value="BCAT1"/>
    <property type="match status" value="1"/>
</dbReference>
<reference evidence="6 7" key="1">
    <citation type="submission" date="2018-06" db="EMBL/GenBank/DDBJ databases">
        <title>Complete Genomes of Monosporascus.</title>
        <authorList>
            <person name="Robinson A.J."/>
            <person name="Natvig D.O."/>
        </authorList>
    </citation>
    <scope>NUCLEOTIDE SEQUENCE [LARGE SCALE GENOMIC DNA]</scope>
    <source>
        <strain evidence="6 7">CBS 609.92</strain>
    </source>
</reference>
<keyword evidence="7" id="KW-1185">Reference proteome</keyword>
<comment type="caution">
    <text evidence="6">The sequence shown here is derived from an EMBL/GenBank/DDBJ whole genome shotgun (WGS) entry which is preliminary data.</text>
</comment>
<comment type="cofactor">
    <cofactor evidence="1">
        <name>pyridoxal 5'-phosphate</name>
        <dbReference type="ChEBI" id="CHEBI:597326"/>
    </cofactor>
</comment>
<dbReference type="Gene3D" id="3.30.470.10">
    <property type="match status" value="1"/>
</dbReference>
<dbReference type="Proteomes" id="UP000294003">
    <property type="component" value="Unassembled WGS sequence"/>
</dbReference>